<dbReference type="SUPFAM" id="SSF48452">
    <property type="entry name" value="TPR-like"/>
    <property type="match status" value="2"/>
</dbReference>
<evidence type="ECO:0000256" key="4">
    <source>
        <dbReference type="PROSITE-ProRule" id="PRU00339"/>
    </source>
</evidence>
<protein>
    <submittedName>
        <fullName evidence="5">TPR repeat</fullName>
    </submittedName>
</protein>
<dbReference type="PROSITE" id="PS50005">
    <property type="entry name" value="TPR"/>
    <property type="match status" value="3"/>
</dbReference>
<feature type="repeat" description="TPR" evidence="4">
    <location>
        <begin position="311"/>
        <end position="344"/>
    </location>
</feature>
<dbReference type="InterPro" id="IPR011990">
    <property type="entry name" value="TPR-like_helical_dom_sf"/>
</dbReference>
<evidence type="ECO:0000256" key="3">
    <source>
        <dbReference type="ARBA" id="ARBA00023778"/>
    </source>
</evidence>
<dbReference type="GO" id="GO:0036064">
    <property type="term" value="C:ciliary basal body"/>
    <property type="evidence" value="ECO:0007669"/>
    <property type="project" value="TreeGrafter"/>
</dbReference>
<dbReference type="PANTHER" id="PTHR44186">
    <property type="match status" value="1"/>
</dbReference>
<dbReference type="GO" id="GO:0061512">
    <property type="term" value="P:protein localization to cilium"/>
    <property type="evidence" value="ECO:0007669"/>
    <property type="project" value="TreeGrafter"/>
</dbReference>
<dbReference type="GO" id="GO:0060271">
    <property type="term" value="P:cilium assembly"/>
    <property type="evidence" value="ECO:0007669"/>
    <property type="project" value="TreeGrafter"/>
</dbReference>
<dbReference type="Proteomes" id="UP000717585">
    <property type="component" value="Unassembled WGS sequence"/>
</dbReference>
<evidence type="ECO:0000256" key="2">
    <source>
        <dbReference type="ARBA" id="ARBA00022803"/>
    </source>
</evidence>
<name>A0A8J6BA50_9EUKA</name>
<dbReference type="Gene3D" id="1.25.40.10">
    <property type="entry name" value="Tetratricopeptide repeat domain"/>
    <property type="match status" value="3"/>
</dbReference>
<dbReference type="OrthoDB" id="309339at2759"/>
<proteinExistence type="inferred from homology"/>
<reference evidence="5" key="1">
    <citation type="submission" date="2021-05" db="EMBL/GenBank/DDBJ databases">
        <title>A free-living protist that lacks canonical eukaryotic 1 DNA replication and segregation systems.</title>
        <authorList>
            <person name="Salas-Leiva D.E."/>
            <person name="Tromer E.C."/>
            <person name="Curtis B.A."/>
            <person name="Jerlstrom-Hultqvist J."/>
            <person name="Kolisko M."/>
            <person name="Yi Z."/>
            <person name="Salas-Leiva J.S."/>
            <person name="Gallot-Lavallee L."/>
            <person name="Kops G.J.P.L."/>
            <person name="Archibald J.M."/>
            <person name="Simpson A.G.B."/>
            <person name="Roger A.J."/>
        </authorList>
    </citation>
    <scope>NUCLEOTIDE SEQUENCE</scope>
    <source>
        <strain evidence="5">BICM</strain>
    </source>
</reference>
<keyword evidence="6" id="KW-1185">Reference proteome</keyword>
<dbReference type="Pfam" id="PF13181">
    <property type="entry name" value="TPR_8"/>
    <property type="match status" value="2"/>
</dbReference>
<keyword evidence="2 4" id="KW-0802">TPR repeat</keyword>
<dbReference type="EMBL" id="JAHDYR010000025">
    <property type="protein sequence ID" value="KAG9393132.1"/>
    <property type="molecule type" value="Genomic_DNA"/>
</dbReference>
<dbReference type="SMART" id="SM00028">
    <property type="entry name" value="TPR"/>
    <property type="match status" value="8"/>
</dbReference>
<dbReference type="AlphaFoldDB" id="A0A8J6BA50"/>
<feature type="repeat" description="TPR" evidence="4">
    <location>
        <begin position="141"/>
        <end position="174"/>
    </location>
</feature>
<sequence length="403" mass="44780">MATCADRSANQTVYNLYVRERLDECLSLIDVMESAGTLTEYAIFIKGLIFRRQGKIAQSYSLFEQVVELNPNNASYLKQMARSATLLGLHSQAIQLYGRLEELKLDDWESWYHKGSCLTFVQDYDAAREAFLRANDIERHLPTYLKLGKLCVIVEDYQYAIKVYTEALGFAPLDPGLLRTVGLLKLRLGETQEAFQLLGRSLVYDKRAPRTLLAAASVMQDSGDIDAALAKYRAVAAQRPQSAQLWSNIGLCFLSQDQPFVALQCLRRARYLAPFAWIIAYNQGLVHVSLGHPLAAYHQLRAAAALKPDYAPIFGLMGVVLADLGDADNCLAAFDRALEFDPDSAEIRLNKTIALFRLGRDSAGRAAWAGLQSRWGGESDLGGSPEVSKAAKQIAKYISINRQ</sequence>
<dbReference type="Pfam" id="PF13432">
    <property type="entry name" value="TPR_16"/>
    <property type="match status" value="2"/>
</dbReference>
<dbReference type="InterPro" id="IPR019734">
    <property type="entry name" value="TPR_rpt"/>
</dbReference>
<comment type="caution">
    <text evidence="5">The sequence shown here is derived from an EMBL/GenBank/DDBJ whole genome shotgun (WGS) entry which is preliminary data.</text>
</comment>
<gene>
    <name evidence="5" type="ORF">J8273_3261</name>
</gene>
<evidence type="ECO:0000256" key="1">
    <source>
        <dbReference type="ARBA" id="ARBA00022737"/>
    </source>
</evidence>
<organism evidence="5 6">
    <name type="scientific">Carpediemonas membranifera</name>
    <dbReference type="NCBI Taxonomy" id="201153"/>
    <lineage>
        <taxon>Eukaryota</taxon>
        <taxon>Metamonada</taxon>
        <taxon>Carpediemonas-like organisms</taxon>
        <taxon>Carpediemonas</taxon>
    </lineage>
</organism>
<comment type="similarity">
    <text evidence="3">Belongs to the BBS4 family.</text>
</comment>
<dbReference type="PANTHER" id="PTHR44186:SF1">
    <property type="entry name" value="BARDET-BIEDL SYNDROME 4 PROTEIN"/>
    <property type="match status" value="1"/>
</dbReference>
<evidence type="ECO:0000313" key="5">
    <source>
        <dbReference type="EMBL" id="KAG9393132.1"/>
    </source>
</evidence>
<accession>A0A8J6BA50</accession>
<evidence type="ECO:0000313" key="6">
    <source>
        <dbReference type="Proteomes" id="UP000717585"/>
    </source>
</evidence>
<keyword evidence="1" id="KW-0677">Repeat</keyword>
<feature type="repeat" description="TPR" evidence="4">
    <location>
        <begin position="40"/>
        <end position="73"/>
    </location>
</feature>